<feature type="region of interest" description="Disordered" evidence="2">
    <location>
        <begin position="190"/>
        <end position="209"/>
    </location>
</feature>
<evidence type="ECO:0000256" key="1">
    <source>
        <dbReference type="ARBA" id="ARBA00022801"/>
    </source>
</evidence>
<sequence length="851" mass="91323">MSRTANVTRRDALLSLPVAAGLTLAASGTAYAAEASSPTLPSSQAIRYLYLDRSRLSLGGEQNVVVSPLEDVASAAQVLSASLCIECGESGDSMIVELSCSSARALLFSFVAEEAGSYVVSSLALSLEDGSSVLVDFSDCDDAVRSFAVEEGAQALSEGDEIATTVTASSAAGEPEEVASVAAGVAASEEGVKSPSGAGASARSLSGKSSESSTDYVVVVALDPGHSEGENGRPTEAGATGVDGAREEELNWKITEACRRELETYGNVQVVMTRERFEYKTLSDRVIDAIRQNADIVVSLHLNAIGGGDSNTSAYGAEVWAPYDGEYNNETHAVGEKVGKEILDELEELGLFWRGVKTRTVTGESYQYSDGSIGDYYGIIRHARKAGIPGIIVEHAFIDNRSDYEAFLNSDEKLANLGIADAEGIAQAYGLKKVGAEDLSPVYDESYYERAYAAEVAEDELGALHHFLTVGMASGYRASSSFDPIFYKNDVGNVDARALFGATMAGYYYHYLKTGAAEGRAATGTAREITTLWRLYNPYTGQHLYTADDAERNVLVYQGWASEGVAWEAPRAGSESDCVFRLYNQWSGDHHYTMGSDERSQMIENGWSDEGIAWYSEGSTGAPLYRLFNPYETVGTHHYTLSGKERSQMIKNGWVDENIAWYAVLTPGLGESDDSEGTPIMGESQASAALLASYYCSSVGEETYPSSVYAEKGAATIDDFCRILVEEAKTEGVRAEVVFAQSMLETGWLRFGGAVKVEWCNFAGLGAVNSNPVDGANRFADVRTGLRAQVQHLKAYASTEDLVNECVDVRFGYVTRGCAPTLEELNGRWAVPGDGYGENIASMIELILKTA</sequence>
<name>A0ABT7V1I5_9ACTN</name>
<reference evidence="5 6" key="2">
    <citation type="submission" date="2023-06" db="EMBL/GenBank/DDBJ databases">
        <title>Identification and characterization of horizontal gene transfer across gut microbiota members of farm animals based on homology search.</title>
        <authorList>
            <person name="Schwarzerova J."/>
            <person name="Nykrynova M."/>
            <person name="Jureckova K."/>
            <person name="Cejkova D."/>
            <person name="Rychlik I."/>
        </authorList>
    </citation>
    <scope>NUCLEOTIDE SEQUENCE [LARGE SCALE GENOMIC DNA]</scope>
    <source>
        <strain evidence="5 6">153_Feed</strain>
    </source>
</reference>
<dbReference type="EC" id="3.5.1.28" evidence="5"/>
<keyword evidence="6" id="KW-1185">Reference proteome</keyword>
<evidence type="ECO:0000259" key="4">
    <source>
        <dbReference type="SMART" id="SM00646"/>
    </source>
</evidence>
<organism evidence="5 6">
    <name type="scientific">Thermophilibacter provencensis</name>
    <dbReference type="NCBI Taxonomy" id="1852386"/>
    <lineage>
        <taxon>Bacteria</taxon>
        <taxon>Bacillati</taxon>
        <taxon>Actinomycetota</taxon>
        <taxon>Coriobacteriia</taxon>
        <taxon>Coriobacteriales</taxon>
        <taxon>Atopobiaceae</taxon>
        <taxon>Thermophilibacter</taxon>
    </lineage>
</organism>
<reference evidence="5 6" key="3">
    <citation type="submission" date="2023-06" db="EMBL/GenBank/DDBJ databases">
        <authorList>
            <person name="Zeman M."/>
            <person name="Kubasova T."/>
            <person name="Jahodarova E."/>
            <person name="Nykrynova M."/>
            <person name="Rychlik I."/>
        </authorList>
    </citation>
    <scope>NUCLEOTIDE SEQUENCE [LARGE SCALE GENOMIC DNA]</scope>
    <source>
        <strain evidence="5 6">153_Feed</strain>
    </source>
</reference>
<evidence type="ECO:0000313" key="6">
    <source>
        <dbReference type="Proteomes" id="UP001529256"/>
    </source>
</evidence>
<comment type="caution">
    <text evidence="5">The sequence shown here is derived from an EMBL/GenBank/DDBJ whole genome shotgun (WGS) entry which is preliminary data.</text>
</comment>
<dbReference type="PANTHER" id="PTHR30404:SF0">
    <property type="entry name" value="N-ACETYLMURAMOYL-L-ALANINE AMIDASE AMIC"/>
    <property type="match status" value="1"/>
</dbReference>
<evidence type="ECO:0000313" key="5">
    <source>
        <dbReference type="EMBL" id="MDM8270460.1"/>
    </source>
</evidence>
<dbReference type="Proteomes" id="UP001529256">
    <property type="component" value="Unassembled WGS sequence"/>
</dbReference>
<evidence type="ECO:0000256" key="2">
    <source>
        <dbReference type="SAM" id="MobiDB-lite"/>
    </source>
</evidence>
<protein>
    <submittedName>
        <fullName evidence="5">N-acetylmuramoyl-L-alanine amidase</fullName>
        <ecNumber evidence="5">3.5.1.28</ecNumber>
    </submittedName>
</protein>
<keyword evidence="1 5" id="KW-0378">Hydrolase</keyword>
<dbReference type="CDD" id="cd02696">
    <property type="entry name" value="MurNAc-LAA"/>
    <property type="match status" value="1"/>
</dbReference>
<dbReference type="InterPro" id="IPR002901">
    <property type="entry name" value="MGlyc_endo_b_GlcNAc-like_dom"/>
</dbReference>
<keyword evidence="3" id="KW-0732">Signal</keyword>
<dbReference type="Pfam" id="PF01832">
    <property type="entry name" value="Glucosaminidase"/>
    <property type="match status" value="1"/>
</dbReference>
<dbReference type="SUPFAM" id="SSF53187">
    <property type="entry name" value="Zn-dependent exopeptidases"/>
    <property type="match status" value="1"/>
</dbReference>
<dbReference type="RefSeq" id="WP_289510560.1">
    <property type="nucleotide sequence ID" value="NZ_JAUDEA010000002.1"/>
</dbReference>
<dbReference type="PANTHER" id="PTHR30404">
    <property type="entry name" value="N-ACETYLMURAMOYL-L-ALANINE AMIDASE"/>
    <property type="match status" value="1"/>
</dbReference>
<dbReference type="Pfam" id="PF18885">
    <property type="entry name" value="DUF5648"/>
    <property type="match status" value="1"/>
</dbReference>
<dbReference type="InterPro" id="IPR050695">
    <property type="entry name" value="N-acetylmuramoyl_amidase_3"/>
</dbReference>
<dbReference type="PROSITE" id="PS51318">
    <property type="entry name" value="TAT"/>
    <property type="match status" value="1"/>
</dbReference>
<dbReference type="SMART" id="SM00646">
    <property type="entry name" value="Ami_3"/>
    <property type="match status" value="1"/>
</dbReference>
<evidence type="ECO:0000256" key="3">
    <source>
        <dbReference type="SAM" id="SignalP"/>
    </source>
</evidence>
<dbReference type="EMBL" id="JAUDEA010000002">
    <property type="protein sequence ID" value="MDM8270460.1"/>
    <property type="molecule type" value="Genomic_DNA"/>
</dbReference>
<feature type="domain" description="MurNAc-LAA" evidence="4">
    <location>
        <begin position="286"/>
        <end position="426"/>
    </location>
</feature>
<gene>
    <name evidence="5" type="ORF">QUW25_01980</name>
</gene>
<accession>A0ABT7V1I5</accession>
<dbReference type="InterPro" id="IPR043708">
    <property type="entry name" value="DUF5648"/>
</dbReference>
<reference evidence="6" key="1">
    <citation type="submission" date="2023-06" db="EMBL/GenBank/DDBJ databases">
        <title>Identification and characterization of horizontal gene transfer across gut microbiota members of farm animals based on homology search.</title>
        <authorList>
            <person name="Zeman M."/>
            <person name="Kubasova T."/>
            <person name="Jahodarova E."/>
            <person name="Nykrynova M."/>
            <person name="Rychlik I."/>
        </authorList>
    </citation>
    <scope>NUCLEOTIDE SEQUENCE [LARGE SCALE GENOMIC DNA]</scope>
    <source>
        <strain evidence="6">153_Feed</strain>
    </source>
</reference>
<dbReference type="InterPro" id="IPR002508">
    <property type="entry name" value="MurNAc-LAA_cat"/>
</dbReference>
<proteinExistence type="predicted"/>
<dbReference type="GO" id="GO:0008745">
    <property type="term" value="F:N-acetylmuramoyl-L-alanine amidase activity"/>
    <property type="evidence" value="ECO:0007669"/>
    <property type="project" value="UniProtKB-EC"/>
</dbReference>
<feature type="chain" id="PRO_5045801747" evidence="3">
    <location>
        <begin position="33"/>
        <end position="851"/>
    </location>
</feature>
<feature type="signal peptide" evidence="3">
    <location>
        <begin position="1"/>
        <end position="32"/>
    </location>
</feature>
<dbReference type="InterPro" id="IPR006311">
    <property type="entry name" value="TAT_signal"/>
</dbReference>
<dbReference type="Gene3D" id="3.40.630.40">
    <property type="entry name" value="Zn-dependent exopeptidases"/>
    <property type="match status" value="1"/>
</dbReference>
<dbReference type="Pfam" id="PF01520">
    <property type="entry name" value="Amidase_3"/>
    <property type="match status" value="1"/>
</dbReference>